<protein>
    <submittedName>
        <fullName evidence="2">Uncharacterized protein</fullName>
    </submittedName>
</protein>
<dbReference type="Gene3D" id="3.40.50.150">
    <property type="entry name" value="Vaccinia Virus protein VP39"/>
    <property type="match status" value="1"/>
</dbReference>
<accession>X6MKR7</accession>
<reference evidence="2 3" key="1">
    <citation type="journal article" date="2013" name="Curr. Biol.">
        <title>The Genome of the Foraminiferan Reticulomyxa filosa.</title>
        <authorList>
            <person name="Glockner G."/>
            <person name="Hulsmann N."/>
            <person name="Schleicher M."/>
            <person name="Noegel A.A."/>
            <person name="Eichinger L."/>
            <person name="Gallinger C."/>
            <person name="Pawlowski J."/>
            <person name="Sierra R."/>
            <person name="Euteneuer U."/>
            <person name="Pillet L."/>
            <person name="Moustafa A."/>
            <person name="Platzer M."/>
            <person name="Groth M."/>
            <person name="Szafranski K."/>
            <person name="Schliwa M."/>
        </authorList>
    </citation>
    <scope>NUCLEOTIDE SEQUENCE [LARGE SCALE GENOMIC DNA]</scope>
</reference>
<dbReference type="InterPro" id="IPR000682">
    <property type="entry name" value="PCMT"/>
</dbReference>
<dbReference type="GO" id="GO:0005737">
    <property type="term" value="C:cytoplasm"/>
    <property type="evidence" value="ECO:0007669"/>
    <property type="project" value="TreeGrafter"/>
</dbReference>
<dbReference type="AlphaFoldDB" id="X6MKR7"/>
<dbReference type="Proteomes" id="UP000023152">
    <property type="component" value="Unassembled WGS sequence"/>
</dbReference>
<dbReference type="Pfam" id="PF01135">
    <property type="entry name" value="PCMT"/>
    <property type="match status" value="1"/>
</dbReference>
<name>X6MKR7_RETFI</name>
<comment type="caution">
    <text evidence="2">The sequence shown here is derived from an EMBL/GenBank/DDBJ whole genome shotgun (WGS) entry which is preliminary data.</text>
</comment>
<organism evidence="2 3">
    <name type="scientific">Reticulomyxa filosa</name>
    <dbReference type="NCBI Taxonomy" id="46433"/>
    <lineage>
        <taxon>Eukaryota</taxon>
        <taxon>Sar</taxon>
        <taxon>Rhizaria</taxon>
        <taxon>Retaria</taxon>
        <taxon>Foraminifera</taxon>
        <taxon>Monothalamids</taxon>
        <taxon>Reticulomyxidae</taxon>
        <taxon>Reticulomyxa</taxon>
    </lineage>
</organism>
<proteinExistence type="inferred from homology"/>
<dbReference type="PANTHER" id="PTHR11579:SF9">
    <property type="entry name" value="PROTEIN-L-ISOASPARTATE O-METHYLTRANSFERASE"/>
    <property type="match status" value="1"/>
</dbReference>
<sequence>MEERIEKIEMEMGKKLETLEKKNEELTSMVFGLCKKVQDLTTRWEDQQSTLAKRIPVESSKEKQGMLVQFQVVRKCEEYFKAADRPSMKQAWNVPEFQHALIRVDRQLFVDKREDPYSRYQSCSIGLGVNLSSPDIHCHVLNLLKDKLLISSGQEKEKDKDANNIRFLEVGCGTGYLCCLAAMIWTYQLNKNRQIEPKAFGIEFHPELIAQAQKNAASIGLTQLVEYGTMNCHPNQWRANIGWAEKGPFDAIYCGAAVTRDDVFTLKAQLKNEGILITVVEDEKESSQSFVRIVRKGISYSTDVLFPVMFKSLAGRLQHL</sequence>
<evidence type="ECO:0000256" key="1">
    <source>
        <dbReference type="ARBA" id="ARBA00005369"/>
    </source>
</evidence>
<dbReference type="InterPro" id="IPR029063">
    <property type="entry name" value="SAM-dependent_MTases_sf"/>
</dbReference>
<dbReference type="CDD" id="cd02440">
    <property type="entry name" value="AdoMet_MTases"/>
    <property type="match status" value="1"/>
</dbReference>
<evidence type="ECO:0000313" key="3">
    <source>
        <dbReference type="Proteomes" id="UP000023152"/>
    </source>
</evidence>
<dbReference type="OrthoDB" id="10257972at2759"/>
<keyword evidence="3" id="KW-1185">Reference proteome</keyword>
<dbReference type="PANTHER" id="PTHR11579">
    <property type="entry name" value="PROTEIN-L-ISOASPARTATE O-METHYLTRANSFERASE"/>
    <property type="match status" value="1"/>
</dbReference>
<gene>
    <name evidence="2" type="ORF">RFI_22762</name>
</gene>
<dbReference type="SUPFAM" id="SSF53335">
    <property type="entry name" value="S-adenosyl-L-methionine-dependent methyltransferases"/>
    <property type="match status" value="1"/>
</dbReference>
<comment type="similarity">
    <text evidence="1">Belongs to the methyltransferase superfamily. L-isoaspartyl/D-aspartyl protein methyltransferase family.</text>
</comment>
<dbReference type="GO" id="GO:0004719">
    <property type="term" value="F:protein-L-isoaspartate (D-aspartate) O-methyltransferase activity"/>
    <property type="evidence" value="ECO:0007669"/>
    <property type="project" value="InterPro"/>
</dbReference>
<evidence type="ECO:0000313" key="2">
    <source>
        <dbReference type="EMBL" id="ETO14608.1"/>
    </source>
</evidence>
<dbReference type="EMBL" id="ASPP01019918">
    <property type="protein sequence ID" value="ETO14608.1"/>
    <property type="molecule type" value="Genomic_DNA"/>
</dbReference>